<feature type="region of interest" description="Disordered" evidence="1">
    <location>
        <begin position="212"/>
        <end position="231"/>
    </location>
</feature>
<reference evidence="2" key="1">
    <citation type="submission" date="2022-03" db="EMBL/GenBank/DDBJ databases">
        <title>Cryobacterium sp. nov. strain ZS14-85, isolated from Antarctic soil.</title>
        <authorList>
            <person name="Li J."/>
            <person name="Niu G."/>
        </authorList>
    </citation>
    <scope>NUCLEOTIDE SEQUENCE</scope>
    <source>
        <strain evidence="2">ZS14-85</strain>
    </source>
</reference>
<evidence type="ECO:0000256" key="1">
    <source>
        <dbReference type="SAM" id="MobiDB-lite"/>
    </source>
</evidence>
<dbReference type="AlphaFoldDB" id="A0AA41QSG0"/>
<feature type="compositionally biased region" description="Polar residues" evidence="1">
    <location>
        <begin position="216"/>
        <end position="231"/>
    </location>
</feature>
<organism evidence="2 3">
    <name type="scientific">Cryobacterium zhongshanensis</name>
    <dbReference type="NCBI Taxonomy" id="2928153"/>
    <lineage>
        <taxon>Bacteria</taxon>
        <taxon>Bacillati</taxon>
        <taxon>Actinomycetota</taxon>
        <taxon>Actinomycetes</taxon>
        <taxon>Micrococcales</taxon>
        <taxon>Microbacteriaceae</taxon>
        <taxon>Cryobacterium</taxon>
    </lineage>
</organism>
<dbReference type="Proteomes" id="UP001165341">
    <property type="component" value="Unassembled WGS sequence"/>
</dbReference>
<keyword evidence="3" id="KW-1185">Reference proteome</keyword>
<protein>
    <submittedName>
        <fullName evidence="2">Uncharacterized protein</fullName>
    </submittedName>
</protein>
<dbReference type="RefSeq" id="WP_243010889.1">
    <property type="nucleotide sequence ID" value="NZ_JALGAR010000001.1"/>
</dbReference>
<comment type="caution">
    <text evidence="2">The sequence shown here is derived from an EMBL/GenBank/DDBJ whole genome shotgun (WGS) entry which is preliminary data.</text>
</comment>
<name>A0AA41QSG0_9MICO</name>
<evidence type="ECO:0000313" key="3">
    <source>
        <dbReference type="Proteomes" id="UP001165341"/>
    </source>
</evidence>
<dbReference type="EMBL" id="JALGAR010000001">
    <property type="protein sequence ID" value="MCI4656830.1"/>
    <property type="molecule type" value="Genomic_DNA"/>
</dbReference>
<gene>
    <name evidence="2" type="ORF">MQH31_03250</name>
</gene>
<accession>A0AA41QSG0</accession>
<sequence length="360" mass="37114">MVFEISAESEQQRRAGHLREAAQADAALHAVLRRDYPGRHDVLDALWWRAHPLTESPSGRPDPAAELPDLQAAVYSRARSAESAPEDEQRLAALKQALDQDTADLEALLEQHATPEAAARAKTAQLLSARAEKGPLSAPDRGTFSALAGTVAGDATEIEVDAGPEAGAGPENAAPRRLRGLRAGALVLAGTAIGVLSLLALQASGLAGATDAPGGTVSTAGASQAADTPESTRSLLAVFEGPEFVPDETAPALGGEYTSVHSLFGPALDAPYSVFAARLRDDQYCLILRNADLTGTSACTTLDELLGSGLHLNATVMGALDSADPLSASVTYDQLIDVSVDWTLAGGMSSTSGPHRGAEG</sequence>
<evidence type="ECO:0000313" key="2">
    <source>
        <dbReference type="EMBL" id="MCI4656830.1"/>
    </source>
</evidence>
<proteinExistence type="predicted"/>